<organism evidence="2">
    <name type="scientific">Gymnodinialimonas phycosphaerae</name>
    <dbReference type="NCBI Taxonomy" id="2841589"/>
    <lineage>
        <taxon>Bacteria</taxon>
        <taxon>Pseudomonadati</taxon>
        <taxon>Pseudomonadota</taxon>
        <taxon>Alphaproteobacteria</taxon>
        <taxon>Rhodobacterales</taxon>
        <taxon>Paracoccaceae</taxon>
        <taxon>Gymnodinialimonas</taxon>
    </lineage>
</organism>
<reference evidence="2 3" key="1">
    <citation type="submission" date="2021-07" db="EMBL/GenBank/DDBJ databases">
        <title>Karlodiniumbacter phycospheric gen. nov., sp. nov., a phycosphere bacterium isolated from karlodinium veneficum.</title>
        <authorList>
            <person name="Peng Y."/>
            <person name="Jiang L."/>
            <person name="Lee J."/>
        </authorList>
    </citation>
    <scope>NUCLEOTIDE SEQUENCE</scope>
    <source>
        <strain evidence="2 3">N5</strain>
    </source>
</reference>
<gene>
    <name evidence="1" type="ORF">KUL25_05750</name>
    <name evidence="2" type="ORF">KUL25_05755</name>
</gene>
<accession>A0A975YH44</accession>
<dbReference type="Proteomes" id="UP000693972">
    <property type="component" value="Unassembled WGS sequence"/>
</dbReference>
<evidence type="ECO:0000313" key="3">
    <source>
        <dbReference type="Proteomes" id="UP000693972"/>
    </source>
</evidence>
<sequence length="85" mass="9350">MKQDAILFNDPEAWIDQTFDVPAVRNGGILRTSLKAVEAGAGMARFKAEVNRRQFRALENNGHIIVFCNLKPVEILASGPGNAIR</sequence>
<protein>
    <submittedName>
        <fullName evidence="2">Aspartate aminotransferase</fullName>
    </submittedName>
</protein>
<dbReference type="EMBL" id="JAIMBW010000001">
    <property type="protein sequence ID" value="MBY4892265.1"/>
    <property type="molecule type" value="Genomic_DNA"/>
</dbReference>
<keyword evidence="2" id="KW-0032">Aminotransferase</keyword>
<evidence type="ECO:0000313" key="2">
    <source>
        <dbReference type="EMBL" id="QXL89016.1"/>
    </source>
</evidence>
<keyword evidence="3" id="KW-1185">Reference proteome</keyword>
<name>A0A975YH44_9RHOB</name>
<dbReference type="EMBL" id="CP078073">
    <property type="protein sequence ID" value="QXL89016.1"/>
    <property type="molecule type" value="Genomic_DNA"/>
</dbReference>
<proteinExistence type="predicted"/>
<dbReference type="RefSeq" id="WP_257892073.1">
    <property type="nucleotide sequence ID" value="NZ_JAIMBW010000001.1"/>
</dbReference>
<keyword evidence="2" id="KW-0808">Transferase</keyword>
<evidence type="ECO:0000313" key="1">
    <source>
        <dbReference type="EMBL" id="MBY4892265.1"/>
    </source>
</evidence>
<dbReference type="AlphaFoldDB" id="A0A975YH44"/>
<dbReference type="GO" id="GO:0008483">
    <property type="term" value="F:transaminase activity"/>
    <property type="evidence" value="ECO:0007669"/>
    <property type="project" value="UniProtKB-KW"/>
</dbReference>